<evidence type="ECO:0000313" key="11">
    <source>
        <dbReference type="Proteomes" id="UP000437068"/>
    </source>
</evidence>
<gene>
    <name evidence="8" type="ORF">PF001_g3763</name>
    <name evidence="7" type="ORF">PF002_g6514</name>
    <name evidence="6" type="ORF">PF005_g5153</name>
    <name evidence="5" type="ORF">PF006_g4295</name>
    <name evidence="4" type="ORF">PF007_g5340</name>
    <name evidence="2" type="ORF">PF009_g4229</name>
    <name evidence="3" type="ORF">PF011_g4281</name>
</gene>
<dbReference type="AlphaFoldDB" id="A0A6A3UIQ2"/>
<dbReference type="Proteomes" id="UP000437068">
    <property type="component" value="Unassembled WGS sequence"/>
</dbReference>
<dbReference type="EMBL" id="QXGA01000148">
    <property type="protein sequence ID" value="KAE9151416.1"/>
    <property type="molecule type" value="Genomic_DNA"/>
</dbReference>
<sequence>MFSSVFLLNTSTLICVNGYIQVDHIAVWSPFRNDLHPLDPLTDTPCQLQLDIERVEATSTPTCLVSWP</sequence>
<dbReference type="EMBL" id="QXGB01000175">
    <property type="protein sequence ID" value="KAE9226362.1"/>
    <property type="molecule type" value="Genomic_DNA"/>
</dbReference>
<evidence type="ECO:0000313" key="15">
    <source>
        <dbReference type="Proteomes" id="UP000460718"/>
    </source>
</evidence>
<feature type="signal peptide" evidence="1">
    <location>
        <begin position="1"/>
        <end position="18"/>
    </location>
</feature>
<accession>A0A6A3UIQ2</accession>
<evidence type="ECO:0000313" key="12">
    <source>
        <dbReference type="Proteomes" id="UP000440367"/>
    </source>
</evidence>
<dbReference type="Proteomes" id="UP000441208">
    <property type="component" value="Unassembled WGS sequence"/>
</dbReference>
<evidence type="ECO:0000313" key="2">
    <source>
        <dbReference type="EMBL" id="KAE8946135.1"/>
    </source>
</evidence>
<evidence type="ECO:0000313" key="13">
    <source>
        <dbReference type="Proteomes" id="UP000440732"/>
    </source>
</evidence>
<protein>
    <submittedName>
        <fullName evidence="5">Uncharacterized protein</fullName>
    </submittedName>
</protein>
<dbReference type="Proteomes" id="UP000460718">
    <property type="component" value="Unassembled WGS sequence"/>
</dbReference>
<name>A0A6A3UIQ2_9STRA</name>
<proteinExistence type="predicted"/>
<evidence type="ECO:0000313" key="10">
    <source>
        <dbReference type="Proteomes" id="UP000433483"/>
    </source>
</evidence>
<evidence type="ECO:0000313" key="6">
    <source>
        <dbReference type="EMBL" id="KAE9226362.1"/>
    </source>
</evidence>
<dbReference type="Proteomes" id="UP000429523">
    <property type="component" value="Unassembled WGS sequence"/>
</dbReference>
<dbReference type="Proteomes" id="UP000440367">
    <property type="component" value="Unassembled WGS sequence"/>
</dbReference>
<keyword evidence="10" id="KW-1185">Reference proteome</keyword>
<comment type="caution">
    <text evidence="5">The sequence shown here is derived from an EMBL/GenBank/DDBJ whole genome shotgun (WGS) entry which is preliminary data.</text>
</comment>
<keyword evidence="1" id="KW-0732">Signal</keyword>
<evidence type="ECO:0000313" key="7">
    <source>
        <dbReference type="EMBL" id="KAE9246940.1"/>
    </source>
</evidence>
<evidence type="ECO:0000313" key="5">
    <source>
        <dbReference type="EMBL" id="KAE9151416.1"/>
    </source>
</evidence>
<dbReference type="EMBL" id="QXGE01000121">
    <property type="protein sequence ID" value="KAE9323775.1"/>
    <property type="molecule type" value="Genomic_DNA"/>
</dbReference>
<dbReference type="EMBL" id="QXFW01000153">
    <property type="protein sequence ID" value="KAE9022815.1"/>
    <property type="molecule type" value="Genomic_DNA"/>
</dbReference>
<evidence type="ECO:0000256" key="1">
    <source>
        <dbReference type="SAM" id="SignalP"/>
    </source>
</evidence>
<evidence type="ECO:0000313" key="4">
    <source>
        <dbReference type="EMBL" id="KAE9128203.1"/>
    </source>
</evidence>
<feature type="chain" id="PRO_5036166284" evidence="1">
    <location>
        <begin position="19"/>
        <end position="68"/>
    </location>
</feature>
<evidence type="ECO:0000313" key="9">
    <source>
        <dbReference type="Proteomes" id="UP000429523"/>
    </source>
</evidence>
<dbReference type="EMBL" id="QXGF01000130">
    <property type="protein sequence ID" value="KAE8946135.1"/>
    <property type="molecule type" value="Genomic_DNA"/>
</dbReference>
<evidence type="ECO:0000313" key="3">
    <source>
        <dbReference type="EMBL" id="KAE9022815.1"/>
    </source>
</evidence>
<dbReference type="EMBL" id="QXFZ01000185">
    <property type="protein sequence ID" value="KAE9128203.1"/>
    <property type="molecule type" value="Genomic_DNA"/>
</dbReference>
<reference evidence="9 10" key="1">
    <citation type="submission" date="2018-08" db="EMBL/GenBank/DDBJ databases">
        <title>Genomic investigation of the strawberry pathogen Phytophthora fragariae indicates pathogenicity is determined by transcriptional variation in three key races.</title>
        <authorList>
            <person name="Adams T.M."/>
            <person name="Armitage A.D."/>
            <person name="Sobczyk M.K."/>
            <person name="Bates H.J."/>
            <person name="Dunwell J.M."/>
            <person name="Nellist C.F."/>
            <person name="Harrison R.J."/>
        </authorList>
    </citation>
    <scope>NUCLEOTIDE SEQUENCE [LARGE SCALE GENOMIC DNA]</scope>
    <source>
        <strain evidence="8 11">A4</strain>
        <strain evidence="7 12">BC-1</strain>
        <strain evidence="6 10">NOV-27</strain>
        <strain evidence="5 13">NOV-5</strain>
        <strain evidence="4 14">NOV-71</strain>
        <strain evidence="2 9">NOV-9</strain>
        <strain evidence="3 15">SCRP245</strain>
    </source>
</reference>
<evidence type="ECO:0000313" key="14">
    <source>
        <dbReference type="Proteomes" id="UP000441208"/>
    </source>
</evidence>
<dbReference type="EMBL" id="QXGD01000228">
    <property type="protein sequence ID" value="KAE9246940.1"/>
    <property type="molecule type" value="Genomic_DNA"/>
</dbReference>
<dbReference type="Proteomes" id="UP000440732">
    <property type="component" value="Unassembled WGS sequence"/>
</dbReference>
<dbReference type="Proteomes" id="UP000433483">
    <property type="component" value="Unassembled WGS sequence"/>
</dbReference>
<evidence type="ECO:0000313" key="8">
    <source>
        <dbReference type="EMBL" id="KAE9323775.1"/>
    </source>
</evidence>
<organism evidence="5 13">
    <name type="scientific">Phytophthora fragariae</name>
    <dbReference type="NCBI Taxonomy" id="53985"/>
    <lineage>
        <taxon>Eukaryota</taxon>
        <taxon>Sar</taxon>
        <taxon>Stramenopiles</taxon>
        <taxon>Oomycota</taxon>
        <taxon>Peronosporomycetes</taxon>
        <taxon>Peronosporales</taxon>
        <taxon>Peronosporaceae</taxon>
        <taxon>Phytophthora</taxon>
    </lineage>
</organism>